<accession>A0ABD1Z7X4</accession>
<dbReference type="Proteomes" id="UP001605036">
    <property type="component" value="Unassembled WGS sequence"/>
</dbReference>
<reference evidence="1 2" key="1">
    <citation type="submission" date="2024-09" db="EMBL/GenBank/DDBJ databases">
        <title>Chromosome-scale assembly of Riccia fluitans.</title>
        <authorList>
            <person name="Paukszto L."/>
            <person name="Sawicki J."/>
            <person name="Karawczyk K."/>
            <person name="Piernik-Szablinska J."/>
            <person name="Szczecinska M."/>
            <person name="Mazdziarz M."/>
        </authorList>
    </citation>
    <scope>NUCLEOTIDE SEQUENCE [LARGE SCALE GENOMIC DNA]</scope>
    <source>
        <strain evidence="1">Rf_01</strain>
        <tissue evidence="1">Aerial parts of the thallus</tissue>
    </source>
</reference>
<dbReference type="EMBL" id="JBHFFA010000002">
    <property type="protein sequence ID" value="KAL2643009.1"/>
    <property type="molecule type" value="Genomic_DNA"/>
</dbReference>
<comment type="caution">
    <text evidence="1">The sequence shown here is derived from an EMBL/GenBank/DDBJ whole genome shotgun (WGS) entry which is preliminary data.</text>
</comment>
<sequence>MEIIRSVAPVPPSWLTAGGGVPFLQNVNTVSDRISVQRPSPFQDLVFFASSVSINSRTSLETMIHGTKIRLNEMRMKVIHRFPKNYDSDGGEKGFVGLTVATDLDRRHRVTLESSLGSDEDRQSASAFISSKFEPRISWGIALSRKLQQAVTFFARFNSDESARHRFIFQVVQKFDERNTFSPILSTLLGDQPQAGFSWTRLLGDTARSGKNSVQVKIFWSGSGAYSVSIKAQAGEMDTL</sequence>
<protein>
    <submittedName>
        <fullName evidence="1">Uncharacterized protein</fullName>
    </submittedName>
</protein>
<dbReference type="AlphaFoldDB" id="A0ABD1Z7X4"/>
<proteinExistence type="predicted"/>
<evidence type="ECO:0000313" key="1">
    <source>
        <dbReference type="EMBL" id="KAL2643009.1"/>
    </source>
</evidence>
<gene>
    <name evidence="1" type="ORF">R1flu_010596</name>
</gene>
<evidence type="ECO:0000313" key="2">
    <source>
        <dbReference type="Proteomes" id="UP001605036"/>
    </source>
</evidence>
<organism evidence="1 2">
    <name type="scientific">Riccia fluitans</name>
    <dbReference type="NCBI Taxonomy" id="41844"/>
    <lineage>
        <taxon>Eukaryota</taxon>
        <taxon>Viridiplantae</taxon>
        <taxon>Streptophyta</taxon>
        <taxon>Embryophyta</taxon>
        <taxon>Marchantiophyta</taxon>
        <taxon>Marchantiopsida</taxon>
        <taxon>Marchantiidae</taxon>
        <taxon>Marchantiales</taxon>
        <taxon>Ricciaceae</taxon>
        <taxon>Riccia</taxon>
    </lineage>
</organism>
<keyword evidence="2" id="KW-1185">Reference proteome</keyword>
<name>A0ABD1Z7X4_9MARC</name>